<dbReference type="Proteomes" id="UP000319432">
    <property type="component" value="Chromosome"/>
</dbReference>
<evidence type="ECO:0000313" key="4">
    <source>
        <dbReference type="Proteomes" id="UP000319432"/>
    </source>
</evidence>
<evidence type="ECO:0000313" key="3">
    <source>
        <dbReference type="EMBL" id="QDX92820.1"/>
    </source>
</evidence>
<dbReference type="OrthoDB" id="2213423at2"/>
<accession>A0A518V742</accession>
<evidence type="ECO:0000256" key="1">
    <source>
        <dbReference type="ARBA" id="ARBA00007169"/>
    </source>
</evidence>
<name>A0A518V742_BRELA</name>
<dbReference type="InterPro" id="IPR001031">
    <property type="entry name" value="Thioesterase"/>
</dbReference>
<reference evidence="3 4" key="1">
    <citation type="submission" date="2018-11" db="EMBL/GenBank/DDBJ databases">
        <title>Phylogenetic determinants of toxin gene distribution in genomes of Brevibacillus laterosporus.</title>
        <authorList>
            <person name="Glare T.R."/>
            <person name="Durrant A."/>
            <person name="Berry C."/>
            <person name="Palma L."/>
            <person name="Ormskirk M."/>
            <person name="Cox M.O."/>
        </authorList>
    </citation>
    <scope>NUCLEOTIDE SEQUENCE [LARGE SCALE GENOMIC DNA]</scope>
    <source>
        <strain evidence="3 4">1821L</strain>
    </source>
</reference>
<dbReference type="Gene3D" id="3.40.50.1820">
    <property type="entry name" value="alpha/beta hydrolase"/>
    <property type="match status" value="1"/>
</dbReference>
<dbReference type="Pfam" id="PF00975">
    <property type="entry name" value="Thioesterase"/>
    <property type="match status" value="1"/>
</dbReference>
<dbReference type="GO" id="GO:0008610">
    <property type="term" value="P:lipid biosynthetic process"/>
    <property type="evidence" value="ECO:0007669"/>
    <property type="project" value="TreeGrafter"/>
</dbReference>
<proteinExistence type="inferred from homology"/>
<evidence type="ECO:0000259" key="2">
    <source>
        <dbReference type="Pfam" id="PF00975"/>
    </source>
</evidence>
<feature type="domain" description="Thioesterase" evidence="2">
    <location>
        <begin position="6"/>
        <end position="230"/>
    </location>
</feature>
<dbReference type="EMBL" id="CP033464">
    <property type="protein sequence ID" value="QDX92820.1"/>
    <property type="molecule type" value="Genomic_DNA"/>
</dbReference>
<sequence>MSTKMKLFCIPYAGGSASVYSSWKKAFLPNIELIPIELSGKGSRFNQPLYENIEQAVTDILSIIDSKLDSSPYALFGHSMGALLVFELLHALKEKKAPMPITSFLSGKNPPHITPTTKRHVLEGLTFWEEVKTMGGTPSELMQSPELMELFTPILRRDFKLVETYVPNPNREVITSPVTVLFGTKDQTASIDRIKEWDRYTSKDISFCEFDGGHFFIQEHEQAVIKLVNQTLLSTTVRA</sequence>
<organism evidence="3 4">
    <name type="scientific">Brevibacillus laterosporus</name>
    <name type="common">Bacillus laterosporus</name>
    <dbReference type="NCBI Taxonomy" id="1465"/>
    <lineage>
        <taxon>Bacteria</taxon>
        <taxon>Bacillati</taxon>
        <taxon>Bacillota</taxon>
        <taxon>Bacilli</taxon>
        <taxon>Bacillales</taxon>
        <taxon>Paenibacillaceae</taxon>
        <taxon>Brevibacillus</taxon>
    </lineage>
</organism>
<protein>
    <submittedName>
        <fullName evidence="3">Thioesterase</fullName>
    </submittedName>
</protein>
<gene>
    <name evidence="3" type="ORF">EEL30_11185</name>
</gene>
<dbReference type="AlphaFoldDB" id="A0A518V742"/>
<comment type="similarity">
    <text evidence="1">Belongs to the thioesterase family.</text>
</comment>
<dbReference type="PANTHER" id="PTHR11487">
    <property type="entry name" value="THIOESTERASE"/>
    <property type="match status" value="1"/>
</dbReference>
<dbReference type="InterPro" id="IPR029058">
    <property type="entry name" value="AB_hydrolase_fold"/>
</dbReference>
<dbReference type="SUPFAM" id="SSF53474">
    <property type="entry name" value="alpha/beta-Hydrolases"/>
    <property type="match status" value="1"/>
</dbReference>
<dbReference type="InterPro" id="IPR012223">
    <property type="entry name" value="TEII"/>
</dbReference>
<dbReference type="PANTHER" id="PTHR11487:SF0">
    <property type="entry name" value="S-ACYL FATTY ACID SYNTHASE THIOESTERASE, MEDIUM CHAIN"/>
    <property type="match status" value="1"/>
</dbReference>
<keyword evidence="4" id="KW-1185">Reference proteome</keyword>